<feature type="binding site" evidence="7">
    <location>
        <begin position="41"/>
        <end position="42"/>
    </location>
    <ligand>
        <name>substrate</name>
    </ligand>
</feature>
<protein>
    <recommendedName>
        <fullName evidence="2 7">Glutamate racemase</fullName>
        <ecNumber evidence="2 7">5.1.1.3</ecNumber>
    </recommendedName>
</protein>
<dbReference type="UniPathway" id="UPA00219"/>
<feature type="binding site" evidence="7">
    <location>
        <begin position="198"/>
        <end position="199"/>
    </location>
    <ligand>
        <name>substrate</name>
    </ligand>
</feature>
<keyword evidence="5 7" id="KW-0413">Isomerase</keyword>
<dbReference type="InterPro" id="IPR015942">
    <property type="entry name" value="Asp/Glu/hydantoin_racemase"/>
</dbReference>
<reference evidence="8 9" key="1">
    <citation type="submission" date="2020-11" db="EMBL/GenBank/DDBJ databases">
        <title>Description of Pontivivens ytuae sp. nov. isolated from deep sea sediment of Mariana Trench.</title>
        <authorList>
            <person name="Wang Z."/>
            <person name="Sun Q.-L."/>
            <person name="Xu X.-D."/>
            <person name="Tang Y.-Z."/>
            <person name="Zhang J."/>
        </authorList>
    </citation>
    <scope>NUCLEOTIDE SEQUENCE [LARGE SCALE GENOMIC DNA]</scope>
    <source>
        <strain evidence="8 9">MT2928</strain>
    </source>
</reference>
<keyword evidence="4 7" id="KW-0573">Peptidoglycan synthesis</keyword>
<evidence type="ECO:0000256" key="1">
    <source>
        <dbReference type="ARBA" id="ARBA00001602"/>
    </source>
</evidence>
<dbReference type="GO" id="GO:0071555">
    <property type="term" value="P:cell wall organization"/>
    <property type="evidence" value="ECO:0007669"/>
    <property type="project" value="UniProtKB-KW"/>
</dbReference>
<gene>
    <name evidence="7" type="primary">murI</name>
    <name evidence="8" type="ORF">I0K15_00840</name>
</gene>
<evidence type="ECO:0000313" key="8">
    <source>
        <dbReference type="EMBL" id="QPH54360.1"/>
    </source>
</evidence>
<comment type="function">
    <text evidence="7">Provides the (R)-glutamate required for cell wall biosynthesis.</text>
</comment>
<name>A0A7S9LTD1_9RHOB</name>
<accession>A0A7S9LTD1</accession>
<evidence type="ECO:0000256" key="3">
    <source>
        <dbReference type="ARBA" id="ARBA00022960"/>
    </source>
</evidence>
<dbReference type="Proteomes" id="UP000594800">
    <property type="component" value="Chromosome"/>
</dbReference>
<dbReference type="GO" id="GO:0009252">
    <property type="term" value="P:peptidoglycan biosynthetic process"/>
    <property type="evidence" value="ECO:0007669"/>
    <property type="project" value="UniProtKB-UniRule"/>
</dbReference>
<comment type="similarity">
    <text evidence="7">Belongs to the aspartate/glutamate racemases family.</text>
</comment>
<dbReference type="EC" id="5.1.1.3" evidence="2 7"/>
<dbReference type="Gene3D" id="3.40.50.1860">
    <property type="match status" value="2"/>
</dbReference>
<evidence type="ECO:0000256" key="5">
    <source>
        <dbReference type="ARBA" id="ARBA00023235"/>
    </source>
</evidence>
<dbReference type="SUPFAM" id="SSF53681">
    <property type="entry name" value="Aspartate/glutamate racemase"/>
    <property type="match status" value="2"/>
</dbReference>
<dbReference type="PANTHER" id="PTHR21198">
    <property type="entry name" value="GLUTAMATE RACEMASE"/>
    <property type="match status" value="1"/>
</dbReference>
<proteinExistence type="inferred from homology"/>
<organism evidence="8 9">
    <name type="scientific">Pontivivens ytuae</name>
    <dbReference type="NCBI Taxonomy" id="2789856"/>
    <lineage>
        <taxon>Bacteria</taxon>
        <taxon>Pseudomonadati</taxon>
        <taxon>Pseudomonadota</taxon>
        <taxon>Alphaproteobacteria</taxon>
        <taxon>Rhodobacterales</taxon>
        <taxon>Paracoccaceae</taxon>
        <taxon>Pontivivens</taxon>
    </lineage>
</organism>
<dbReference type="KEGG" id="poz:I0K15_00840"/>
<comment type="catalytic activity">
    <reaction evidence="1 7">
        <text>L-glutamate = D-glutamate</text>
        <dbReference type="Rhea" id="RHEA:12813"/>
        <dbReference type="ChEBI" id="CHEBI:29985"/>
        <dbReference type="ChEBI" id="CHEBI:29986"/>
        <dbReference type="EC" id="5.1.1.3"/>
    </reaction>
</comment>
<evidence type="ECO:0000313" key="9">
    <source>
        <dbReference type="Proteomes" id="UP000594800"/>
    </source>
</evidence>
<feature type="active site" description="Proton donor/acceptor" evidence="7">
    <location>
        <position position="197"/>
    </location>
</feature>
<feature type="binding site" evidence="7">
    <location>
        <begin position="73"/>
        <end position="74"/>
    </location>
    <ligand>
        <name>substrate</name>
    </ligand>
</feature>
<evidence type="ECO:0000256" key="7">
    <source>
        <dbReference type="HAMAP-Rule" id="MF_00258"/>
    </source>
</evidence>
<evidence type="ECO:0000256" key="6">
    <source>
        <dbReference type="ARBA" id="ARBA00023316"/>
    </source>
</evidence>
<dbReference type="PANTHER" id="PTHR21198:SF2">
    <property type="entry name" value="GLUTAMATE RACEMASE"/>
    <property type="match status" value="1"/>
</dbReference>
<feature type="binding site" evidence="7">
    <location>
        <begin position="9"/>
        <end position="10"/>
    </location>
    <ligand>
        <name>substrate</name>
    </ligand>
</feature>
<feature type="active site" description="Proton donor/acceptor" evidence="7">
    <location>
        <position position="72"/>
    </location>
</feature>
<evidence type="ECO:0000256" key="2">
    <source>
        <dbReference type="ARBA" id="ARBA00013090"/>
    </source>
</evidence>
<dbReference type="RefSeq" id="WP_196103569.1">
    <property type="nucleotide sequence ID" value="NZ_CP064942.1"/>
</dbReference>
<dbReference type="EMBL" id="CP064942">
    <property type="protein sequence ID" value="QPH54360.1"/>
    <property type="molecule type" value="Genomic_DNA"/>
</dbReference>
<comment type="pathway">
    <text evidence="7">Cell wall biogenesis; peptidoglycan biosynthesis.</text>
</comment>
<dbReference type="InterPro" id="IPR004391">
    <property type="entry name" value="Glu_race"/>
</dbReference>
<keyword evidence="9" id="KW-1185">Reference proteome</keyword>
<dbReference type="GO" id="GO:0008881">
    <property type="term" value="F:glutamate racemase activity"/>
    <property type="evidence" value="ECO:0007669"/>
    <property type="project" value="UniProtKB-UniRule"/>
</dbReference>
<keyword evidence="3 7" id="KW-0133">Cell shape</keyword>
<dbReference type="AlphaFoldDB" id="A0A7S9LTD1"/>
<evidence type="ECO:0000256" key="4">
    <source>
        <dbReference type="ARBA" id="ARBA00022984"/>
    </source>
</evidence>
<dbReference type="GO" id="GO:0008360">
    <property type="term" value="P:regulation of cell shape"/>
    <property type="evidence" value="ECO:0007669"/>
    <property type="project" value="UniProtKB-KW"/>
</dbReference>
<dbReference type="HAMAP" id="MF_00258">
    <property type="entry name" value="Glu_racemase"/>
    <property type="match status" value="1"/>
</dbReference>
<dbReference type="Pfam" id="PF01177">
    <property type="entry name" value="Asp_Glu_race"/>
    <property type="match status" value="1"/>
</dbReference>
<keyword evidence="6 7" id="KW-0961">Cell wall biogenesis/degradation</keyword>
<sequence>MSGPIGVFDSGHGGLTTLAALRARLPDRPFVYLGDHANAPYGVRSPAEISALTQASVERLFAEGCELVILACNTAAAVALRGLQEGWLAREHPEKRVLGVFVPVIEALTGRPWAADGPPVDLAGLRIAVFATPATVASGAFPRELAFRARGVEVTQVACPGLVDALEEARHADARELARGFAQQAAGACPERAFLGCTHYPLVRDAFAAGLPEGVEILSQPDLVAASLADYLQRHPQRAGHGAALTCLTSGDPEAVSAAARALTGEDYRFRPA</sequence>
<dbReference type="InterPro" id="IPR001920">
    <property type="entry name" value="Asp/Glu_race"/>
</dbReference>